<sequence length="136" mass="15131" precursor="true">MLRINSLIGLTLLLSAPFAFAADDESTPCDNVDSDAQGYACAAYNKQTAERELQAAFDDLIQRIRDQYPDEGDKVQSLSERFRAAQTLWTQLRDADCKVETAAEKPGSKAFEAAWNTCVAQRSDDRSEYLQSIGQQ</sequence>
<dbReference type="EMBL" id="CABVHF010000008">
    <property type="protein sequence ID" value="VVM88320.1"/>
    <property type="molecule type" value="Genomic_DNA"/>
</dbReference>
<reference evidence="2 3" key="1">
    <citation type="submission" date="2019-09" db="EMBL/GenBank/DDBJ databases">
        <authorList>
            <person name="Chandra G."/>
            <person name="Truman W A."/>
        </authorList>
    </citation>
    <scope>NUCLEOTIDE SEQUENCE [LARGE SCALE GENOMIC DNA]</scope>
    <source>
        <strain evidence="2">PS631</strain>
    </source>
</reference>
<dbReference type="Gene3D" id="1.20.1270.180">
    <property type="match status" value="1"/>
</dbReference>
<dbReference type="OrthoDB" id="7014873at2"/>
<evidence type="ECO:0000313" key="2">
    <source>
        <dbReference type="EMBL" id="VVM88320.1"/>
    </source>
</evidence>
<evidence type="ECO:0000259" key="1">
    <source>
        <dbReference type="Pfam" id="PF07007"/>
    </source>
</evidence>
<feature type="domain" description="Lysozyme inhibitor LprI-like N-terminal" evidence="1">
    <location>
        <begin position="29"/>
        <end position="130"/>
    </location>
</feature>
<organism evidence="2 3">
    <name type="scientific">Pseudomonas fluorescens</name>
    <dbReference type="NCBI Taxonomy" id="294"/>
    <lineage>
        <taxon>Bacteria</taxon>
        <taxon>Pseudomonadati</taxon>
        <taxon>Pseudomonadota</taxon>
        <taxon>Gammaproteobacteria</taxon>
        <taxon>Pseudomonadales</taxon>
        <taxon>Pseudomonadaceae</taxon>
        <taxon>Pseudomonas</taxon>
    </lineage>
</organism>
<proteinExistence type="predicted"/>
<protein>
    <recommendedName>
        <fullName evidence="1">Lysozyme inhibitor LprI-like N-terminal domain-containing protein</fullName>
    </recommendedName>
</protein>
<dbReference type="Pfam" id="PF07007">
    <property type="entry name" value="LprI"/>
    <property type="match status" value="1"/>
</dbReference>
<dbReference type="AlphaFoldDB" id="A0A5E6T611"/>
<evidence type="ECO:0000313" key="3">
    <source>
        <dbReference type="Proteomes" id="UP000399692"/>
    </source>
</evidence>
<name>A0A5E6T611_PSEFL</name>
<gene>
    <name evidence="2" type="ORF">PS631_02702</name>
</gene>
<dbReference type="Proteomes" id="UP000399692">
    <property type="component" value="Unassembled WGS sequence"/>
</dbReference>
<accession>A0A5E6T611</accession>
<dbReference type="InterPro" id="IPR009739">
    <property type="entry name" value="LprI-like_N"/>
</dbReference>